<sequence>MRTYLGGELDGDVDRGNGGCRWRWFEPAVDVIGGLGRNSGCDRGGGGSSVRLGEEAVAAASGWGRRQRQQDGGSKTSLAHFDGSLCLAYAGGKLGFVYIPVGLIDGGRTKDMSASFAVLAFASATPASSLSQEMVATSCSNSSCSR</sequence>
<dbReference type="Proteomes" id="UP000006038">
    <property type="component" value="Chromosome 8"/>
</dbReference>
<dbReference type="Gramene" id="OB08G18960.1">
    <property type="protein sequence ID" value="OB08G18960.1"/>
    <property type="gene ID" value="OB08G18960"/>
</dbReference>
<organism evidence="1">
    <name type="scientific">Oryza brachyantha</name>
    <name type="common">malo sina</name>
    <dbReference type="NCBI Taxonomy" id="4533"/>
    <lineage>
        <taxon>Eukaryota</taxon>
        <taxon>Viridiplantae</taxon>
        <taxon>Streptophyta</taxon>
        <taxon>Embryophyta</taxon>
        <taxon>Tracheophyta</taxon>
        <taxon>Spermatophyta</taxon>
        <taxon>Magnoliopsida</taxon>
        <taxon>Liliopsida</taxon>
        <taxon>Poales</taxon>
        <taxon>Poaceae</taxon>
        <taxon>BOP clade</taxon>
        <taxon>Oryzoideae</taxon>
        <taxon>Oryzeae</taxon>
        <taxon>Oryzinae</taxon>
        <taxon>Oryza</taxon>
    </lineage>
</organism>
<dbReference type="HOGENOM" id="CLU_1780298_0_0_1"/>
<dbReference type="EnsemblPlants" id="OB08G18960.1">
    <property type="protein sequence ID" value="OB08G18960.1"/>
    <property type="gene ID" value="OB08G18960"/>
</dbReference>
<dbReference type="STRING" id="4533.J3MS17"/>
<reference evidence="1" key="2">
    <citation type="submission" date="2013-04" db="UniProtKB">
        <authorList>
            <consortium name="EnsemblPlants"/>
        </authorList>
    </citation>
    <scope>IDENTIFICATION</scope>
</reference>
<evidence type="ECO:0000313" key="1">
    <source>
        <dbReference type="EnsemblPlants" id="OB08G18960.1"/>
    </source>
</evidence>
<name>J3MS17_ORYBR</name>
<keyword evidence="2" id="KW-1185">Reference proteome</keyword>
<proteinExistence type="predicted"/>
<reference evidence="1" key="1">
    <citation type="journal article" date="2013" name="Nat. Commun.">
        <title>Whole-genome sequencing of Oryza brachyantha reveals mechanisms underlying Oryza genome evolution.</title>
        <authorList>
            <person name="Chen J."/>
            <person name="Huang Q."/>
            <person name="Gao D."/>
            <person name="Wang J."/>
            <person name="Lang Y."/>
            <person name="Liu T."/>
            <person name="Li B."/>
            <person name="Bai Z."/>
            <person name="Luis Goicoechea J."/>
            <person name="Liang C."/>
            <person name="Chen C."/>
            <person name="Zhang W."/>
            <person name="Sun S."/>
            <person name="Liao Y."/>
            <person name="Zhang X."/>
            <person name="Yang L."/>
            <person name="Song C."/>
            <person name="Wang M."/>
            <person name="Shi J."/>
            <person name="Liu G."/>
            <person name="Liu J."/>
            <person name="Zhou H."/>
            <person name="Zhou W."/>
            <person name="Yu Q."/>
            <person name="An N."/>
            <person name="Chen Y."/>
            <person name="Cai Q."/>
            <person name="Wang B."/>
            <person name="Liu B."/>
            <person name="Min J."/>
            <person name="Huang Y."/>
            <person name="Wu H."/>
            <person name="Li Z."/>
            <person name="Zhang Y."/>
            <person name="Yin Y."/>
            <person name="Song W."/>
            <person name="Jiang J."/>
            <person name="Jackson S.A."/>
            <person name="Wing R.A."/>
            <person name="Wang J."/>
            <person name="Chen M."/>
        </authorList>
    </citation>
    <scope>NUCLEOTIDE SEQUENCE [LARGE SCALE GENOMIC DNA]</scope>
    <source>
        <strain evidence="1">cv. IRGC 101232</strain>
    </source>
</reference>
<accession>J3MS17</accession>
<evidence type="ECO:0000313" key="2">
    <source>
        <dbReference type="Proteomes" id="UP000006038"/>
    </source>
</evidence>
<dbReference type="AlphaFoldDB" id="J3MS17"/>
<protein>
    <submittedName>
        <fullName evidence="1">Uncharacterized protein</fullName>
    </submittedName>
</protein>